<dbReference type="GO" id="GO:0000076">
    <property type="term" value="P:DNA replication checkpoint signaling"/>
    <property type="evidence" value="ECO:0007669"/>
    <property type="project" value="TreeGrafter"/>
</dbReference>
<evidence type="ECO:0000313" key="4">
    <source>
        <dbReference type="Proteomes" id="UP000053095"/>
    </source>
</evidence>
<dbReference type="InterPro" id="IPR007268">
    <property type="entry name" value="Rad9/Ddc1"/>
</dbReference>
<sequence length="446" mass="49150">MPNLSFSLKPSALLQLHDALVCLSKFNESVSIEAEYDLLRLSTLNTAKTAYASFVLDSGKFFSKYSFSARGGQQSSSGQRYVDKFACQMYLKALLSVFKGRAGESRDKQTAVERCDIELHDSPDEAECVVKSYKLTYEPVSVQHALFDQARVQNQWIIQAKILREIIDHFSPTAEQLDIYPDAGKAIFTSFTNKISDGKEILKQPVHTSVAIDKKDFEEFTVKDGLHVAINVKDFKAAVIHADTMKTSITARYTRPCRPLQLAYVSEDGIDSEFTLMTRGDIDEADNDDDASRPVSQLSARPAARRVAAPEPATIPSASAASAASSAARSAMPPPSSRPAITSRKPELMSSAASRAALADIHDSLFVPADDDRQWDEQAYDEADDQDILGWDSNIEPGAYHEGRPKPLTDDYPTLSAERQQTRSDAETAIPPTQPISQIRNLGLFD</sequence>
<organism evidence="3 4">
    <name type="scientific">Talaromyces pinophilus</name>
    <name type="common">Penicillium pinophilum</name>
    <dbReference type="NCBI Taxonomy" id="128442"/>
    <lineage>
        <taxon>Eukaryota</taxon>
        <taxon>Fungi</taxon>
        <taxon>Dikarya</taxon>
        <taxon>Ascomycota</taxon>
        <taxon>Pezizomycotina</taxon>
        <taxon>Eurotiomycetes</taxon>
        <taxon>Eurotiomycetidae</taxon>
        <taxon>Eurotiales</taxon>
        <taxon>Trichocomaceae</taxon>
        <taxon>Talaromyces</taxon>
        <taxon>Talaromyces sect. Talaromyces</taxon>
    </lineage>
</organism>
<gene>
    <name evidence="3" type="ORF">TCE0_022r06566</name>
</gene>
<accession>A0A6V8HA62</accession>
<dbReference type="AlphaFoldDB" id="A0A6V8HA62"/>
<dbReference type="PANTHER" id="PTHR15237">
    <property type="entry name" value="DNA REPAIR PROTEIN RAD9"/>
    <property type="match status" value="1"/>
</dbReference>
<dbReference type="GO" id="GO:0031573">
    <property type="term" value="P:mitotic intra-S DNA damage checkpoint signaling"/>
    <property type="evidence" value="ECO:0007669"/>
    <property type="project" value="TreeGrafter"/>
</dbReference>
<dbReference type="GO" id="GO:0030896">
    <property type="term" value="C:checkpoint clamp complex"/>
    <property type="evidence" value="ECO:0007669"/>
    <property type="project" value="UniProtKB-UniRule"/>
</dbReference>
<dbReference type="GO" id="GO:0071479">
    <property type="term" value="P:cellular response to ionizing radiation"/>
    <property type="evidence" value="ECO:0007669"/>
    <property type="project" value="TreeGrafter"/>
</dbReference>
<dbReference type="EMBL" id="DF933818">
    <property type="protein sequence ID" value="GAM37014.1"/>
    <property type="molecule type" value="Genomic_DNA"/>
</dbReference>
<reference evidence="4" key="1">
    <citation type="journal article" date="2015" name="Genome Announc.">
        <title>Draft genome sequence of Talaromyces cellulolyticus strain Y-94, a source of lignocellulosic biomass-degrading enzymes.</title>
        <authorList>
            <person name="Fujii T."/>
            <person name="Koike H."/>
            <person name="Sawayama S."/>
            <person name="Yano S."/>
            <person name="Inoue H."/>
        </authorList>
    </citation>
    <scope>NUCLEOTIDE SEQUENCE [LARGE SCALE GENOMIC DNA]</scope>
    <source>
        <strain evidence="4">Y-94</strain>
    </source>
</reference>
<dbReference type="GO" id="GO:0006281">
    <property type="term" value="P:DNA repair"/>
    <property type="evidence" value="ECO:0007669"/>
    <property type="project" value="UniProtKB-UniRule"/>
</dbReference>
<dbReference type="Pfam" id="PF04139">
    <property type="entry name" value="Rad9"/>
    <property type="match status" value="1"/>
</dbReference>
<feature type="compositionally biased region" description="Low complexity" evidence="2">
    <location>
        <begin position="300"/>
        <end position="331"/>
    </location>
</feature>
<dbReference type="PANTHER" id="PTHR15237:SF0">
    <property type="entry name" value="CELL CYCLE CHECKPOINT CONTROL PROTEIN"/>
    <property type="match status" value="1"/>
</dbReference>
<comment type="caution">
    <text evidence="3">The sequence shown here is derived from an EMBL/GenBank/DDBJ whole genome shotgun (WGS) entry which is preliminary data.</text>
</comment>
<name>A0A6V8HA62_TALPI</name>
<comment type="similarity">
    <text evidence="1">Belongs to the rad9 family.</text>
</comment>
<keyword evidence="1" id="KW-0227">DNA damage</keyword>
<feature type="region of interest" description="Disordered" evidence="2">
    <location>
        <begin position="282"/>
        <end position="351"/>
    </location>
</feature>
<dbReference type="PIRSF" id="PIRSF009303">
    <property type="entry name" value="Cell_cycle_RAD9"/>
    <property type="match status" value="1"/>
</dbReference>
<protein>
    <recommendedName>
        <fullName evidence="1">DNA repair protein rad9</fullName>
    </recommendedName>
</protein>
<keyword evidence="4" id="KW-1185">Reference proteome</keyword>
<evidence type="ECO:0000256" key="1">
    <source>
        <dbReference type="PIRNR" id="PIRNR009303"/>
    </source>
</evidence>
<feature type="region of interest" description="Disordered" evidence="2">
    <location>
        <begin position="387"/>
        <end position="446"/>
    </location>
</feature>
<dbReference type="Proteomes" id="UP000053095">
    <property type="component" value="Unassembled WGS sequence"/>
</dbReference>
<dbReference type="Gene3D" id="3.70.10.10">
    <property type="match status" value="1"/>
</dbReference>
<comment type="function">
    <text evidence="1">Acts in DNA repair and mutagenesis. Involved in promoting resistance to ionizing radiation and UV light, as well as regulating cell cycle progression after irradiation.</text>
</comment>
<dbReference type="InterPro" id="IPR026584">
    <property type="entry name" value="Rad9"/>
</dbReference>
<evidence type="ECO:0000313" key="3">
    <source>
        <dbReference type="EMBL" id="GAM37014.1"/>
    </source>
</evidence>
<evidence type="ECO:0000256" key="2">
    <source>
        <dbReference type="SAM" id="MobiDB-lite"/>
    </source>
</evidence>
<feature type="compositionally biased region" description="Basic and acidic residues" evidence="2">
    <location>
        <begin position="399"/>
        <end position="409"/>
    </location>
</feature>
<proteinExistence type="inferred from homology"/>